<dbReference type="EnsemblPlants" id="ONIVA04G06390.1">
    <property type="protein sequence ID" value="ONIVA04G06390.1"/>
    <property type="gene ID" value="ONIVA04G06390"/>
</dbReference>
<evidence type="ECO:0000313" key="3">
    <source>
        <dbReference type="Proteomes" id="UP000006591"/>
    </source>
</evidence>
<reference evidence="2" key="1">
    <citation type="submission" date="2015-04" db="UniProtKB">
        <authorList>
            <consortium name="EnsemblPlants"/>
        </authorList>
    </citation>
    <scope>IDENTIFICATION</scope>
    <source>
        <strain evidence="2">SL10</strain>
    </source>
</reference>
<keyword evidence="3" id="KW-1185">Reference proteome</keyword>
<dbReference type="AlphaFoldDB" id="A0A0E0GZ82"/>
<accession>A0A0E0GZ82</accession>
<dbReference type="Gramene" id="ONIVA04G06390.1">
    <property type="protein sequence ID" value="ONIVA04G06390.1"/>
    <property type="gene ID" value="ONIVA04G06390"/>
</dbReference>
<feature type="region of interest" description="Disordered" evidence="1">
    <location>
        <begin position="36"/>
        <end position="137"/>
    </location>
</feature>
<feature type="compositionally biased region" description="Basic and acidic residues" evidence="1">
    <location>
        <begin position="36"/>
        <end position="48"/>
    </location>
</feature>
<sequence length="137" mass="13807">MEMAIAVAVGLGGSGGEADVRGGVGAAGAVVATMPDGRRGRWPREKEAVVLPPPLTTSPLSSPTSTADGRRGGGTGRGGHQPEMAVADWRGKRGSGGRPTSGLGEIVSLRVASAGSSPHGQRQRERRGHRPVTAVAN</sequence>
<proteinExistence type="predicted"/>
<reference evidence="2" key="2">
    <citation type="submission" date="2018-04" db="EMBL/GenBank/DDBJ databases">
        <title>OnivRS2 (Oryza nivara Reference Sequence Version 2).</title>
        <authorList>
            <person name="Zhang J."/>
            <person name="Kudrna D."/>
            <person name="Lee S."/>
            <person name="Talag J."/>
            <person name="Rajasekar S."/>
            <person name="Welchert J."/>
            <person name="Hsing Y.-I."/>
            <person name="Wing R.A."/>
        </authorList>
    </citation>
    <scope>NUCLEOTIDE SEQUENCE [LARGE SCALE GENOMIC DNA]</scope>
    <source>
        <strain evidence="2">SL10</strain>
    </source>
</reference>
<protein>
    <submittedName>
        <fullName evidence="2">Uncharacterized protein</fullName>
    </submittedName>
</protein>
<name>A0A0E0GZ82_ORYNI</name>
<feature type="compositionally biased region" description="Low complexity" evidence="1">
    <location>
        <begin position="57"/>
        <end position="66"/>
    </location>
</feature>
<evidence type="ECO:0000256" key="1">
    <source>
        <dbReference type="SAM" id="MobiDB-lite"/>
    </source>
</evidence>
<organism evidence="2">
    <name type="scientific">Oryza nivara</name>
    <name type="common">Indian wild rice</name>
    <name type="synonym">Oryza sativa f. spontanea</name>
    <dbReference type="NCBI Taxonomy" id="4536"/>
    <lineage>
        <taxon>Eukaryota</taxon>
        <taxon>Viridiplantae</taxon>
        <taxon>Streptophyta</taxon>
        <taxon>Embryophyta</taxon>
        <taxon>Tracheophyta</taxon>
        <taxon>Spermatophyta</taxon>
        <taxon>Magnoliopsida</taxon>
        <taxon>Liliopsida</taxon>
        <taxon>Poales</taxon>
        <taxon>Poaceae</taxon>
        <taxon>BOP clade</taxon>
        <taxon>Oryzoideae</taxon>
        <taxon>Oryzeae</taxon>
        <taxon>Oryzinae</taxon>
        <taxon>Oryza</taxon>
    </lineage>
</organism>
<evidence type="ECO:0000313" key="2">
    <source>
        <dbReference type="EnsemblPlants" id="ONIVA04G06390.1"/>
    </source>
</evidence>
<dbReference type="OMA" id="RWPREKE"/>
<dbReference type="Proteomes" id="UP000006591">
    <property type="component" value="Chromosome 4"/>
</dbReference>
<dbReference type="HOGENOM" id="CLU_2030579_0_0_1"/>